<keyword evidence="5" id="KW-1185">Reference proteome</keyword>
<evidence type="ECO:0000256" key="1">
    <source>
        <dbReference type="ARBA" id="ARBA00010797"/>
    </source>
</evidence>
<dbReference type="InterPro" id="IPR001684">
    <property type="entry name" value="Ribosomal_bL27"/>
</dbReference>
<dbReference type="SUPFAM" id="SSF110324">
    <property type="entry name" value="Ribosomal L27 protein-like"/>
    <property type="match status" value="1"/>
</dbReference>
<sequence>MLARFVRQSLNHESKWSTVLTGNLQASSVVFIPQCNAGSGMKGSTKNRSRGPRKFHRGVRVIEGDYVHPGYLLARMVRIYRWMPGANVVVGRKMRLVAKCSGTVRFTKEVYVPGPETPDAEIAKKMVKGAVMYKTFINVVPERDIGRFKYIESV</sequence>
<evidence type="ECO:0000313" key="5">
    <source>
        <dbReference type="Proteomes" id="UP000007875"/>
    </source>
</evidence>
<evidence type="ECO:0000256" key="3">
    <source>
        <dbReference type="ARBA" id="ARBA00023274"/>
    </source>
</evidence>
<dbReference type="Gene3D" id="2.40.50.100">
    <property type="match status" value="1"/>
</dbReference>
<dbReference type="PANTHER" id="PTHR15893:SF0">
    <property type="entry name" value="LARGE RIBOSOMAL SUBUNIT PROTEIN BL27M"/>
    <property type="match status" value="1"/>
</dbReference>
<proteinExistence type="inferred from homology"/>
<dbReference type="Ensembl" id="ENSCSAVT00000019795.1">
    <property type="protein sequence ID" value="ENSCSAVP00000019583.1"/>
    <property type="gene ID" value="ENSCSAVG00000011477.1"/>
</dbReference>
<keyword evidence="2" id="KW-0689">Ribosomal protein</keyword>
<protein>
    <submittedName>
        <fullName evidence="4">Uncharacterized protein</fullName>
    </submittedName>
</protein>
<dbReference type="PANTHER" id="PTHR15893">
    <property type="entry name" value="RIBOSOMAL PROTEIN L27"/>
    <property type="match status" value="1"/>
</dbReference>
<reference evidence="5" key="1">
    <citation type="submission" date="2003-08" db="EMBL/GenBank/DDBJ databases">
        <authorList>
            <person name="Birren B."/>
            <person name="Nusbaum C."/>
            <person name="Abebe A."/>
            <person name="Abouelleil A."/>
            <person name="Adekoya E."/>
            <person name="Ait-zahra M."/>
            <person name="Allen N."/>
            <person name="Allen T."/>
            <person name="An P."/>
            <person name="Anderson M."/>
            <person name="Anderson S."/>
            <person name="Arachchi H."/>
            <person name="Armbruster J."/>
            <person name="Bachantsang P."/>
            <person name="Baldwin J."/>
            <person name="Barry A."/>
            <person name="Bayul T."/>
            <person name="Blitshsteyn B."/>
            <person name="Bloom T."/>
            <person name="Blye J."/>
            <person name="Boguslavskiy L."/>
            <person name="Borowsky M."/>
            <person name="Boukhgalter B."/>
            <person name="Brunache A."/>
            <person name="Butler J."/>
            <person name="Calixte N."/>
            <person name="Calvo S."/>
            <person name="Camarata J."/>
            <person name="Campo K."/>
            <person name="Chang J."/>
            <person name="Cheshatsang Y."/>
            <person name="Citroen M."/>
            <person name="Collymore A."/>
            <person name="Considine T."/>
            <person name="Cook A."/>
            <person name="Cooke P."/>
            <person name="Corum B."/>
            <person name="Cuomo C."/>
            <person name="David R."/>
            <person name="Dawoe T."/>
            <person name="Degray S."/>
            <person name="Dodge S."/>
            <person name="Dooley K."/>
            <person name="Dorje P."/>
            <person name="Dorjee K."/>
            <person name="Dorris L."/>
            <person name="Duffey N."/>
            <person name="Dupes A."/>
            <person name="Elkins T."/>
            <person name="Engels R."/>
            <person name="Erickson J."/>
            <person name="Farina A."/>
            <person name="Faro S."/>
            <person name="Ferreira P."/>
            <person name="Fischer H."/>
            <person name="Fitzgerald M."/>
            <person name="Foley K."/>
            <person name="Gage D."/>
            <person name="Galagan J."/>
            <person name="Gearin G."/>
            <person name="Gnerre S."/>
            <person name="Gnirke A."/>
            <person name="Goyette A."/>
            <person name="Graham J."/>
            <person name="Grandbois E."/>
            <person name="Gyaltsen K."/>
            <person name="Hafez N."/>
            <person name="Hagopian D."/>
            <person name="Hagos B."/>
            <person name="Hall J."/>
            <person name="Hatcher B."/>
            <person name="Heller A."/>
            <person name="Higgins H."/>
            <person name="Honan T."/>
            <person name="Horn A."/>
            <person name="Houde N."/>
            <person name="Hughes L."/>
            <person name="Hulme W."/>
            <person name="Husby E."/>
            <person name="Iliev I."/>
            <person name="Jaffe D."/>
            <person name="Jones C."/>
            <person name="Kamal M."/>
            <person name="Kamat A."/>
            <person name="Kamvysselis M."/>
            <person name="Karlsson E."/>
            <person name="Kells C."/>
            <person name="Kieu A."/>
            <person name="Kisner P."/>
            <person name="Kodira C."/>
            <person name="Kulbokas E."/>
            <person name="Labutti K."/>
            <person name="Lama D."/>
            <person name="Landers T."/>
            <person name="Leger J."/>
            <person name="Levine S."/>
            <person name="Lewis D."/>
            <person name="Lewis T."/>
            <person name="Lindblad-toh K."/>
            <person name="Liu X."/>
            <person name="Lokyitsang T."/>
            <person name="Lokyitsang Y."/>
            <person name="Lucien O."/>
            <person name="Lui A."/>
            <person name="Ma L.J."/>
            <person name="Mabbitt R."/>
            <person name="Macdonald J."/>
            <person name="Maclean C."/>
            <person name="Major J."/>
            <person name="Manning J."/>
            <person name="Marabella R."/>
            <person name="Maru K."/>
            <person name="Matthews C."/>
            <person name="Mauceli E."/>
            <person name="Mccarthy M."/>
            <person name="Mcdonough S."/>
            <person name="Mcghee T."/>
            <person name="Meldrim J."/>
            <person name="Meneus L."/>
            <person name="Mesirov J."/>
            <person name="Mihalev A."/>
            <person name="Mihova T."/>
            <person name="Mikkelsen T."/>
            <person name="Mlenga V."/>
            <person name="Moru K."/>
            <person name="Mozes J."/>
            <person name="Mulrain L."/>
            <person name="Munson G."/>
            <person name="Naylor J."/>
            <person name="Newes C."/>
            <person name="Nguyen C."/>
            <person name="Nguyen N."/>
            <person name="Nguyen T."/>
            <person name="Nicol R."/>
            <person name="Nielsen C."/>
            <person name="Nizzari M."/>
            <person name="Norbu C."/>
            <person name="Norbu N."/>
            <person name="O'donnell P."/>
            <person name="Okoawo O."/>
            <person name="O'leary S."/>
            <person name="Omotosho B."/>
            <person name="O'neill K."/>
            <person name="Osman S."/>
            <person name="Parker S."/>
            <person name="Perrin D."/>
            <person name="Phunkhang P."/>
            <person name="Piqani B."/>
            <person name="Purcell S."/>
            <person name="Rachupka T."/>
            <person name="Ramasamy U."/>
            <person name="Rameau R."/>
            <person name="Ray V."/>
            <person name="Raymond C."/>
            <person name="Retta R."/>
            <person name="Richardson S."/>
            <person name="Rise C."/>
            <person name="Rodriguez J."/>
            <person name="Rogers J."/>
            <person name="Rogov P."/>
            <person name="Rutman M."/>
            <person name="Schupbach R."/>
            <person name="Seaman C."/>
            <person name="Settipalli S."/>
            <person name="Sharpe T."/>
            <person name="Sheridan J."/>
            <person name="Sherpa N."/>
            <person name="Shi J."/>
            <person name="Smirnov S."/>
            <person name="Smith C."/>
            <person name="Sougnez C."/>
            <person name="Spencer B."/>
            <person name="Stalker J."/>
            <person name="Stange-thomann N."/>
            <person name="Stavropoulos S."/>
            <person name="Stetson K."/>
            <person name="Stone C."/>
            <person name="Stone S."/>
            <person name="Stubbs M."/>
            <person name="Talamas J."/>
            <person name="Tchuinga P."/>
            <person name="Tenzing P."/>
            <person name="Tesfaye S."/>
            <person name="Theodore J."/>
            <person name="Thoulutsang Y."/>
            <person name="Topham K."/>
            <person name="Towey S."/>
            <person name="Tsamla T."/>
            <person name="Tsomo N."/>
            <person name="Vallee D."/>
            <person name="Vassiliev H."/>
            <person name="Venkataraman V."/>
            <person name="Vinson J."/>
            <person name="Vo A."/>
            <person name="Wade C."/>
            <person name="Wang S."/>
            <person name="Wangchuk T."/>
            <person name="Wangdi T."/>
            <person name="Whittaker C."/>
            <person name="Wilkinson J."/>
            <person name="Wu Y."/>
            <person name="Wyman D."/>
            <person name="Yadav S."/>
            <person name="Yang S."/>
            <person name="Yang X."/>
            <person name="Yeager S."/>
            <person name="Yee E."/>
            <person name="Young G."/>
            <person name="Zainoun J."/>
            <person name="Zembeck L."/>
            <person name="Zimmer A."/>
            <person name="Zody M."/>
            <person name="Lander E."/>
        </authorList>
    </citation>
    <scope>NUCLEOTIDE SEQUENCE [LARGE SCALE GENOMIC DNA]</scope>
</reference>
<evidence type="ECO:0000256" key="2">
    <source>
        <dbReference type="ARBA" id="ARBA00022980"/>
    </source>
</evidence>
<dbReference type="OMA" id="NHESKWS"/>
<dbReference type="HOGENOM" id="CLU_1703603_0_0_1"/>
<reference evidence="4" key="2">
    <citation type="submission" date="2025-08" db="UniProtKB">
        <authorList>
            <consortium name="Ensembl"/>
        </authorList>
    </citation>
    <scope>IDENTIFICATION</scope>
</reference>
<dbReference type="InParanoid" id="H2ZPR7"/>
<keyword evidence="3" id="KW-0687">Ribonucleoprotein</keyword>
<dbReference type="GO" id="GO:0006412">
    <property type="term" value="P:translation"/>
    <property type="evidence" value="ECO:0007669"/>
    <property type="project" value="InterPro"/>
</dbReference>
<dbReference type="eggNOG" id="KOG4600">
    <property type="taxonomic scope" value="Eukaryota"/>
</dbReference>
<organism evidence="4 5">
    <name type="scientific">Ciona savignyi</name>
    <name type="common">Pacific transparent sea squirt</name>
    <dbReference type="NCBI Taxonomy" id="51511"/>
    <lineage>
        <taxon>Eukaryota</taxon>
        <taxon>Metazoa</taxon>
        <taxon>Chordata</taxon>
        <taxon>Tunicata</taxon>
        <taxon>Ascidiacea</taxon>
        <taxon>Phlebobranchia</taxon>
        <taxon>Cionidae</taxon>
        <taxon>Ciona</taxon>
    </lineage>
</organism>
<dbReference type="GO" id="GO:0005762">
    <property type="term" value="C:mitochondrial large ribosomal subunit"/>
    <property type="evidence" value="ECO:0007669"/>
    <property type="project" value="TreeGrafter"/>
</dbReference>
<dbReference type="GeneTree" id="ENSGT00390000014660"/>
<comment type="similarity">
    <text evidence="1">Belongs to the bacterial ribosomal protein bL27 family.</text>
</comment>
<dbReference type="AlphaFoldDB" id="H2ZPR7"/>
<dbReference type="Pfam" id="PF01016">
    <property type="entry name" value="Ribosomal_L27"/>
    <property type="match status" value="1"/>
</dbReference>
<name>H2ZPR7_CIOSA</name>
<evidence type="ECO:0000313" key="4">
    <source>
        <dbReference type="Ensembl" id="ENSCSAVP00000019583.1"/>
    </source>
</evidence>
<dbReference type="Proteomes" id="UP000007875">
    <property type="component" value="Unassembled WGS sequence"/>
</dbReference>
<reference evidence="4" key="3">
    <citation type="submission" date="2025-09" db="UniProtKB">
        <authorList>
            <consortium name="Ensembl"/>
        </authorList>
    </citation>
    <scope>IDENTIFICATION</scope>
</reference>
<dbReference type="STRING" id="51511.ENSCSAVP00000019583"/>
<accession>H2ZPR7</accession>
<dbReference type="GO" id="GO:0003735">
    <property type="term" value="F:structural constituent of ribosome"/>
    <property type="evidence" value="ECO:0007669"/>
    <property type="project" value="InterPro"/>
</dbReference>